<dbReference type="SUPFAM" id="SSF47598">
    <property type="entry name" value="Ribbon-helix-helix"/>
    <property type="match status" value="1"/>
</dbReference>
<reference evidence="3" key="1">
    <citation type="submission" date="2020-05" db="EMBL/GenBank/DDBJ databases">
        <authorList>
            <person name="Chiriac C."/>
            <person name="Salcher M."/>
            <person name="Ghai R."/>
            <person name="Kavagutti S V."/>
        </authorList>
    </citation>
    <scope>NUCLEOTIDE SEQUENCE</scope>
</reference>
<evidence type="ECO:0000313" key="2">
    <source>
        <dbReference type="EMBL" id="CAB4938257.1"/>
    </source>
</evidence>
<dbReference type="EMBL" id="CAFBNF010000054">
    <property type="protein sequence ID" value="CAB4938257.1"/>
    <property type="molecule type" value="Genomic_DNA"/>
</dbReference>
<accession>A0A6J7Q6D3</accession>
<evidence type="ECO:0000313" key="3">
    <source>
        <dbReference type="EMBL" id="CAB5013330.1"/>
    </source>
</evidence>
<protein>
    <submittedName>
        <fullName evidence="3">Unannotated protein</fullName>
    </submittedName>
</protein>
<sequence>MSKTVQIRDLDEVTYQALSRRAAEIGLSVPEFLRGEIERIASRPSITAWLDHTERRSGRPRPSGSVEALDELRGPWPGRARH</sequence>
<proteinExistence type="predicted"/>
<gene>
    <name evidence="2" type="ORF">UFOPK3773_00682</name>
    <name evidence="3" type="ORF">UFOPK3992_01333</name>
</gene>
<name>A0A6J7Q6D3_9ZZZZ</name>
<dbReference type="GO" id="GO:0006355">
    <property type="term" value="P:regulation of DNA-templated transcription"/>
    <property type="evidence" value="ECO:0007669"/>
    <property type="project" value="InterPro"/>
</dbReference>
<dbReference type="AlphaFoldDB" id="A0A6J7Q6D3"/>
<evidence type="ECO:0000256" key="1">
    <source>
        <dbReference type="SAM" id="MobiDB-lite"/>
    </source>
</evidence>
<dbReference type="InterPro" id="IPR010985">
    <property type="entry name" value="Ribbon_hlx_hlx"/>
</dbReference>
<dbReference type="EMBL" id="CAFBOZ010000199">
    <property type="protein sequence ID" value="CAB5013330.1"/>
    <property type="molecule type" value="Genomic_DNA"/>
</dbReference>
<organism evidence="3">
    <name type="scientific">freshwater metagenome</name>
    <dbReference type="NCBI Taxonomy" id="449393"/>
    <lineage>
        <taxon>unclassified sequences</taxon>
        <taxon>metagenomes</taxon>
        <taxon>ecological metagenomes</taxon>
    </lineage>
</organism>
<feature type="region of interest" description="Disordered" evidence="1">
    <location>
        <begin position="51"/>
        <end position="82"/>
    </location>
</feature>